<name>A0ABQ5QJT7_9ACTN</name>
<feature type="region of interest" description="Disordered" evidence="1">
    <location>
        <begin position="33"/>
        <end position="72"/>
    </location>
</feature>
<evidence type="ECO:0000313" key="2">
    <source>
        <dbReference type="EMBL" id="GLH94778.1"/>
    </source>
</evidence>
<dbReference type="RefSeq" id="WP_281891601.1">
    <property type="nucleotide sequence ID" value="NZ_BSDI01000001.1"/>
</dbReference>
<sequence length="320" mass="34085">MRPRVIMWFTIAAVVLGGFVLVPAAFARLGRDAPDAAPAPAASPSTSPSVVATTPPQKPTPSPRSDAKNRTTLAAGPVEVDVDGFFGWALLDRATGKIAGSKNISATNSTESMIKIWLVSDYLRRAAERGEKPSAERLAQASTAIRDSNDDAAQSLYVAGGGDPVVTRMISICGLTDTKIGRSGWWSYTQMSPRDAVRLGDCVKNGTAAGPQWTGWVLNEMARVRGTTADKDQHEKSGGGRWGIIDGLPDEIVKQGVGIKNGWTRIGADGMWHLNCLAVADDWVLAVMTRYPIEYGLDYGANVCASVARQLVTQTPETKG</sequence>
<reference evidence="2" key="1">
    <citation type="submission" date="2022-12" db="EMBL/GenBank/DDBJ databases">
        <title>New Phytohabitans aurantiacus sp. RD004123 nov., an actinomycete isolated from soil.</title>
        <authorList>
            <person name="Triningsih D.W."/>
            <person name="Harunari E."/>
            <person name="Igarashi Y."/>
        </authorList>
    </citation>
    <scope>NUCLEOTIDE SEQUENCE</scope>
    <source>
        <strain evidence="2">RD004123</strain>
    </source>
</reference>
<comment type="caution">
    <text evidence="2">The sequence shown here is derived from an EMBL/GenBank/DDBJ whole genome shotgun (WGS) entry which is preliminary data.</text>
</comment>
<protein>
    <recommendedName>
        <fullName evidence="4">Serine hydrolase</fullName>
    </recommendedName>
</protein>
<dbReference type="SUPFAM" id="SSF56601">
    <property type="entry name" value="beta-lactamase/transpeptidase-like"/>
    <property type="match status" value="1"/>
</dbReference>
<organism evidence="2 3">
    <name type="scientific">Phytohabitans aurantiacus</name>
    <dbReference type="NCBI Taxonomy" id="3016789"/>
    <lineage>
        <taxon>Bacteria</taxon>
        <taxon>Bacillati</taxon>
        <taxon>Actinomycetota</taxon>
        <taxon>Actinomycetes</taxon>
        <taxon>Micromonosporales</taxon>
        <taxon>Micromonosporaceae</taxon>
    </lineage>
</organism>
<keyword evidence="3" id="KW-1185">Reference proteome</keyword>
<proteinExistence type="predicted"/>
<dbReference type="Proteomes" id="UP001144280">
    <property type="component" value="Unassembled WGS sequence"/>
</dbReference>
<evidence type="ECO:0008006" key="4">
    <source>
        <dbReference type="Google" id="ProtNLM"/>
    </source>
</evidence>
<feature type="compositionally biased region" description="Low complexity" evidence="1">
    <location>
        <begin position="35"/>
        <end position="55"/>
    </location>
</feature>
<evidence type="ECO:0000313" key="3">
    <source>
        <dbReference type="Proteomes" id="UP001144280"/>
    </source>
</evidence>
<gene>
    <name evidence="2" type="ORF">Pa4123_00500</name>
</gene>
<accession>A0ABQ5QJT7</accession>
<evidence type="ECO:0000256" key="1">
    <source>
        <dbReference type="SAM" id="MobiDB-lite"/>
    </source>
</evidence>
<dbReference type="InterPro" id="IPR012338">
    <property type="entry name" value="Beta-lactam/transpept-like"/>
</dbReference>
<dbReference type="EMBL" id="BSDI01000001">
    <property type="protein sequence ID" value="GLH94778.1"/>
    <property type="molecule type" value="Genomic_DNA"/>
</dbReference>
<dbReference type="Gene3D" id="3.40.710.10">
    <property type="entry name" value="DD-peptidase/beta-lactamase superfamily"/>
    <property type="match status" value="1"/>
</dbReference>